<proteinExistence type="predicted"/>
<feature type="non-terminal residue" evidence="1">
    <location>
        <position position="1"/>
    </location>
</feature>
<evidence type="ECO:0000313" key="1">
    <source>
        <dbReference type="EMBL" id="KKM19547.1"/>
    </source>
</evidence>
<accession>A0A0F9HWN2</accession>
<organism evidence="1">
    <name type="scientific">marine sediment metagenome</name>
    <dbReference type="NCBI Taxonomy" id="412755"/>
    <lineage>
        <taxon>unclassified sequences</taxon>
        <taxon>metagenomes</taxon>
        <taxon>ecological metagenomes</taxon>
    </lineage>
</organism>
<sequence>NGEFKEVTDFVGSTLVFTVDSDWAVTPTIVSLASPIPPRFQTLLHLTAGINWRLDLDMPIGDMIHVRDREMEQLNLILGKRQTHKSHHVKKTRR</sequence>
<dbReference type="EMBL" id="LAZR01013960">
    <property type="protein sequence ID" value="KKM19547.1"/>
    <property type="molecule type" value="Genomic_DNA"/>
</dbReference>
<comment type="caution">
    <text evidence="1">The sequence shown here is derived from an EMBL/GenBank/DDBJ whole genome shotgun (WGS) entry which is preliminary data.</text>
</comment>
<protein>
    <submittedName>
        <fullName evidence="1">Uncharacterized protein</fullName>
    </submittedName>
</protein>
<gene>
    <name evidence="1" type="ORF">LCGC14_1654520</name>
</gene>
<dbReference type="AlphaFoldDB" id="A0A0F9HWN2"/>
<reference evidence="1" key="1">
    <citation type="journal article" date="2015" name="Nature">
        <title>Complex archaea that bridge the gap between prokaryotes and eukaryotes.</title>
        <authorList>
            <person name="Spang A."/>
            <person name="Saw J.H."/>
            <person name="Jorgensen S.L."/>
            <person name="Zaremba-Niedzwiedzka K."/>
            <person name="Martijn J."/>
            <person name="Lind A.E."/>
            <person name="van Eijk R."/>
            <person name="Schleper C."/>
            <person name="Guy L."/>
            <person name="Ettema T.J."/>
        </authorList>
    </citation>
    <scope>NUCLEOTIDE SEQUENCE</scope>
</reference>
<name>A0A0F9HWN2_9ZZZZ</name>